<dbReference type="PROSITE" id="PS50893">
    <property type="entry name" value="ABC_TRANSPORTER_2"/>
    <property type="match status" value="1"/>
</dbReference>
<evidence type="ECO:0000313" key="12">
    <source>
        <dbReference type="Proteomes" id="UP001431209"/>
    </source>
</evidence>
<protein>
    <submittedName>
        <fullName evidence="11">ATP-binding cassette, subfamily G</fullName>
    </submittedName>
</protein>
<dbReference type="InterPro" id="IPR050352">
    <property type="entry name" value="ABCG_transporters"/>
</dbReference>
<dbReference type="InterPro" id="IPR017871">
    <property type="entry name" value="ABC_transporter-like_CS"/>
</dbReference>
<reference evidence="11 12" key="1">
    <citation type="submission" date="2024-03" db="EMBL/GenBank/DDBJ databases">
        <title>The Acrasis kona genome and developmental transcriptomes reveal deep origins of eukaryotic multicellular pathways.</title>
        <authorList>
            <person name="Sheikh S."/>
            <person name="Fu C.-J."/>
            <person name="Brown M.W."/>
            <person name="Baldauf S.L."/>
        </authorList>
    </citation>
    <scope>NUCLEOTIDE SEQUENCE [LARGE SCALE GENOMIC DNA]</scope>
    <source>
        <strain evidence="11 12">ATCC MYA-3509</strain>
    </source>
</reference>
<evidence type="ECO:0000256" key="5">
    <source>
        <dbReference type="ARBA" id="ARBA00022840"/>
    </source>
</evidence>
<feature type="transmembrane region" description="Helical" evidence="9">
    <location>
        <begin position="564"/>
        <end position="585"/>
    </location>
</feature>
<evidence type="ECO:0000259" key="10">
    <source>
        <dbReference type="PROSITE" id="PS50893"/>
    </source>
</evidence>
<dbReference type="InterPro" id="IPR013525">
    <property type="entry name" value="ABC2_TM"/>
</dbReference>
<feature type="domain" description="ABC transporter" evidence="10">
    <location>
        <begin position="119"/>
        <end position="365"/>
    </location>
</feature>
<feature type="transmembrane region" description="Helical" evidence="9">
    <location>
        <begin position="592"/>
        <end position="611"/>
    </location>
</feature>
<dbReference type="SUPFAM" id="SSF52540">
    <property type="entry name" value="P-loop containing nucleoside triphosphate hydrolases"/>
    <property type="match status" value="1"/>
</dbReference>
<keyword evidence="7 9" id="KW-0472">Membrane</keyword>
<evidence type="ECO:0000256" key="1">
    <source>
        <dbReference type="ARBA" id="ARBA00004141"/>
    </source>
</evidence>
<feature type="transmembrane region" description="Helical" evidence="9">
    <location>
        <begin position="649"/>
        <end position="671"/>
    </location>
</feature>
<comment type="subcellular location">
    <subcellularLocation>
        <location evidence="1">Membrane</location>
        <topology evidence="1">Multi-pass membrane protein</topology>
    </subcellularLocation>
</comment>
<keyword evidence="4" id="KW-0547">Nucleotide-binding</keyword>
<dbReference type="PANTHER" id="PTHR48041:SF139">
    <property type="entry name" value="PROTEIN SCARLET"/>
    <property type="match status" value="1"/>
</dbReference>
<dbReference type="InterPro" id="IPR003439">
    <property type="entry name" value="ABC_transporter-like_ATP-bd"/>
</dbReference>
<evidence type="ECO:0000256" key="3">
    <source>
        <dbReference type="ARBA" id="ARBA00022692"/>
    </source>
</evidence>
<evidence type="ECO:0000256" key="4">
    <source>
        <dbReference type="ARBA" id="ARBA00022741"/>
    </source>
</evidence>
<dbReference type="AlphaFoldDB" id="A0AAW2ZB86"/>
<dbReference type="InterPro" id="IPR027417">
    <property type="entry name" value="P-loop_NTPase"/>
</dbReference>
<gene>
    <name evidence="11" type="ORF">AKO1_012037</name>
</gene>
<dbReference type="GO" id="GO:0016020">
    <property type="term" value="C:membrane"/>
    <property type="evidence" value="ECO:0007669"/>
    <property type="project" value="UniProtKB-SubCell"/>
</dbReference>
<evidence type="ECO:0000256" key="8">
    <source>
        <dbReference type="SAM" id="MobiDB-lite"/>
    </source>
</evidence>
<keyword evidence="3 9" id="KW-0812">Transmembrane</keyword>
<dbReference type="Pfam" id="PF01061">
    <property type="entry name" value="ABC2_membrane"/>
    <property type="match status" value="1"/>
</dbReference>
<dbReference type="InterPro" id="IPR003593">
    <property type="entry name" value="AAA+_ATPase"/>
</dbReference>
<feature type="region of interest" description="Disordered" evidence="8">
    <location>
        <begin position="22"/>
        <end position="66"/>
    </location>
</feature>
<proteinExistence type="predicted"/>
<comment type="caution">
    <text evidence="11">The sequence shown here is derived from an EMBL/GenBank/DDBJ whole genome shotgun (WGS) entry which is preliminary data.</text>
</comment>
<dbReference type="Proteomes" id="UP001431209">
    <property type="component" value="Unassembled WGS sequence"/>
</dbReference>
<keyword evidence="6 9" id="KW-1133">Transmembrane helix</keyword>
<accession>A0AAW2ZB86</accession>
<dbReference type="Pfam" id="PF00005">
    <property type="entry name" value="ABC_tran"/>
    <property type="match status" value="1"/>
</dbReference>
<evidence type="ECO:0000256" key="2">
    <source>
        <dbReference type="ARBA" id="ARBA00022448"/>
    </source>
</evidence>
<sequence length="680" mass="76661">MELDDINILQQHPPVGLTFMLDVDTTADAQQEKPQSPVEEEDHEESAQVDSPLETQPELTKESPMEIMDTIEINGKLDKKASKRAKARRRPPIMLEWRDLSFKVKVPAGPPPPELSPVQKFKHKMFSKSTRTILHPMSGYVAPGHVLAIMGPSGAGKTSLLNILAQRVKQSSGEMYCNGEAISKSFRSLSAFVQQDDVMMGNLTVRETLRYAALLRLSSDIPIKEKLELIEDTLDELGLTNAADTIVGVPGLIKGISGGERKRLAIAIELLTEPSVLFLDEPTSGLDAKTALNVMETICRIAQGGRTPKERLLTWETQKTQSHIFEKLKLPCPDLYNPADYFIDLITEGTQAEQRKKDSERIKFILDHYQTNYQDHYQSPAIYEGLDLKLGKFSRYKSSWVTQFSVLFVRSFVSIMRDKMLTFAKLFQTILMSLLVGLIYLQLGRDQTNVQNRIAVIFFFLLNQSMSNMFTALIVFLNGDKKVFLRERGSKSYRVSSYFLSKSIAELPNAIFFPILNCCITYWMIGLNPGVDRFFIFIFLNVVISITAQSMGMFIGTFAPSAEFAMAVAPLLITMLMLFGGLYLNVNSIPPWFIWIYFLSFFHYGYEALILNEFQGAEFNCPAPPQPCYYATGDAVIANLGMTKPYSNIWIDVGILLFITIVLKFLSYVALRFIQKPKGG</sequence>
<evidence type="ECO:0000256" key="6">
    <source>
        <dbReference type="ARBA" id="ARBA00022989"/>
    </source>
</evidence>
<keyword evidence="2" id="KW-0813">Transport</keyword>
<feature type="transmembrane region" description="Helical" evidence="9">
    <location>
        <begin position="534"/>
        <end position="558"/>
    </location>
</feature>
<dbReference type="SMART" id="SM00382">
    <property type="entry name" value="AAA"/>
    <property type="match status" value="1"/>
</dbReference>
<keyword evidence="5 11" id="KW-0067">ATP-binding</keyword>
<feature type="transmembrane region" description="Helical" evidence="9">
    <location>
        <begin position="422"/>
        <end position="443"/>
    </location>
</feature>
<organism evidence="11 12">
    <name type="scientific">Acrasis kona</name>
    <dbReference type="NCBI Taxonomy" id="1008807"/>
    <lineage>
        <taxon>Eukaryota</taxon>
        <taxon>Discoba</taxon>
        <taxon>Heterolobosea</taxon>
        <taxon>Tetramitia</taxon>
        <taxon>Eutetramitia</taxon>
        <taxon>Acrasidae</taxon>
        <taxon>Acrasis</taxon>
    </lineage>
</organism>
<dbReference type="EMBL" id="JAOPGA020001235">
    <property type="protein sequence ID" value="KAL0486421.1"/>
    <property type="molecule type" value="Genomic_DNA"/>
</dbReference>
<dbReference type="GO" id="GO:0005524">
    <property type="term" value="F:ATP binding"/>
    <property type="evidence" value="ECO:0007669"/>
    <property type="project" value="UniProtKB-KW"/>
</dbReference>
<dbReference type="PROSITE" id="PS00211">
    <property type="entry name" value="ABC_TRANSPORTER_1"/>
    <property type="match status" value="1"/>
</dbReference>
<dbReference type="PANTHER" id="PTHR48041">
    <property type="entry name" value="ABC TRANSPORTER G FAMILY MEMBER 28"/>
    <property type="match status" value="1"/>
</dbReference>
<dbReference type="Gene3D" id="3.40.50.300">
    <property type="entry name" value="P-loop containing nucleotide triphosphate hydrolases"/>
    <property type="match status" value="1"/>
</dbReference>
<dbReference type="GO" id="GO:0016887">
    <property type="term" value="F:ATP hydrolysis activity"/>
    <property type="evidence" value="ECO:0007669"/>
    <property type="project" value="InterPro"/>
</dbReference>
<name>A0AAW2ZB86_9EUKA</name>
<dbReference type="GO" id="GO:0140359">
    <property type="term" value="F:ABC-type transporter activity"/>
    <property type="evidence" value="ECO:0007669"/>
    <property type="project" value="InterPro"/>
</dbReference>
<evidence type="ECO:0000313" key="11">
    <source>
        <dbReference type="EMBL" id="KAL0486421.1"/>
    </source>
</evidence>
<evidence type="ECO:0000256" key="9">
    <source>
        <dbReference type="SAM" id="Phobius"/>
    </source>
</evidence>
<keyword evidence="12" id="KW-1185">Reference proteome</keyword>
<feature type="transmembrane region" description="Helical" evidence="9">
    <location>
        <begin position="455"/>
        <end position="477"/>
    </location>
</feature>
<feature type="transmembrane region" description="Helical" evidence="9">
    <location>
        <begin position="507"/>
        <end position="527"/>
    </location>
</feature>
<evidence type="ECO:0000256" key="7">
    <source>
        <dbReference type="ARBA" id="ARBA00023136"/>
    </source>
</evidence>